<dbReference type="WBParaSite" id="GPUH_0000144701-mRNA-1">
    <property type="protein sequence ID" value="GPUH_0000144701-mRNA-1"/>
    <property type="gene ID" value="GPUH_0000144701"/>
</dbReference>
<evidence type="ECO:0000313" key="3">
    <source>
        <dbReference type="Proteomes" id="UP000271098"/>
    </source>
</evidence>
<reference evidence="4" key="1">
    <citation type="submission" date="2016-06" db="UniProtKB">
        <authorList>
            <consortium name="WormBaseParasite"/>
        </authorList>
    </citation>
    <scope>IDENTIFICATION</scope>
</reference>
<dbReference type="Proteomes" id="UP000271098">
    <property type="component" value="Unassembled WGS sequence"/>
</dbReference>
<proteinExistence type="predicted"/>
<accession>A0A183CYA3</accession>
<feature type="region of interest" description="Disordered" evidence="1">
    <location>
        <begin position="1"/>
        <end position="27"/>
    </location>
</feature>
<evidence type="ECO:0000313" key="2">
    <source>
        <dbReference type="EMBL" id="VDK30077.1"/>
    </source>
</evidence>
<protein>
    <submittedName>
        <fullName evidence="2 4">Uncharacterized protein</fullName>
    </submittedName>
</protein>
<keyword evidence="3" id="KW-1185">Reference proteome</keyword>
<gene>
    <name evidence="2" type="ORF">GPUH_LOCUS1444</name>
</gene>
<dbReference type="AlphaFoldDB" id="A0A183CYA3"/>
<organism evidence="4">
    <name type="scientific">Gongylonema pulchrum</name>
    <dbReference type="NCBI Taxonomy" id="637853"/>
    <lineage>
        <taxon>Eukaryota</taxon>
        <taxon>Metazoa</taxon>
        <taxon>Ecdysozoa</taxon>
        <taxon>Nematoda</taxon>
        <taxon>Chromadorea</taxon>
        <taxon>Rhabditida</taxon>
        <taxon>Spirurina</taxon>
        <taxon>Spiruromorpha</taxon>
        <taxon>Spiruroidea</taxon>
        <taxon>Gongylonematidae</taxon>
        <taxon>Gongylonema</taxon>
    </lineage>
</organism>
<dbReference type="EMBL" id="UYRT01001744">
    <property type="protein sequence ID" value="VDK30077.1"/>
    <property type="molecule type" value="Genomic_DNA"/>
</dbReference>
<reference evidence="2 3" key="2">
    <citation type="submission" date="2018-11" db="EMBL/GenBank/DDBJ databases">
        <authorList>
            <consortium name="Pathogen Informatics"/>
        </authorList>
    </citation>
    <scope>NUCLEOTIDE SEQUENCE [LARGE SCALE GENOMIC DNA]</scope>
</reference>
<evidence type="ECO:0000256" key="1">
    <source>
        <dbReference type="SAM" id="MobiDB-lite"/>
    </source>
</evidence>
<sequence length="115" mass="12616">MATASDREKLSCLIADEPESSKNDRNVQRTGQYGTVATTDNYVANESRNASVSGNDSYTANADQNAKFIALHLDSISDTEKLTDVASNETGSDEDDFTDTMQFLNGRMQSMRNFS</sequence>
<feature type="compositionally biased region" description="Basic and acidic residues" evidence="1">
    <location>
        <begin position="1"/>
        <end position="10"/>
    </location>
</feature>
<name>A0A183CYA3_9BILA</name>
<evidence type="ECO:0000313" key="4">
    <source>
        <dbReference type="WBParaSite" id="GPUH_0000144701-mRNA-1"/>
    </source>
</evidence>